<keyword evidence="4" id="KW-1185">Reference proteome</keyword>
<feature type="compositionally biased region" description="Polar residues" evidence="1">
    <location>
        <begin position="1"/>
        <end position="11"/>
    </location>
</feature>
<dbReference type="OrthoDB" id="191192at2759"/>
<protein>
    <submittedName>
        <fullName evidence="3">Uncharacterized protein</fullName>
    </submittedName>
</protein>
<organism evidence="3 4">
    <name type="scientific">Sphaerobolus stellatus (strain SS14)</name>
    <dbReference type="NCBI Taxonomy" id="990650"/>
    <lineage>
        <taxon>Eukaryota</taxon>
        <taxon>Fungi</taxon>
        <taxon>Dikarya</taxon>
        <taxon>Basidiomycota</taxon>
        <taxon>Agaricomycotina</taxon>
        <taxon>Agaricomycetes</taxon>
        <taxon>Phallomycetidae</taxon>
        <taxon>Geastrales</taxon>
        <taxon>Sphaerobolaceae</taxon>
        <taxon>Sphaerobolus</taxon>
    </lineage>
</organism>
<gene>
    <name evidence="3" type="ORF">M422DRAFT_67642</name>
    <name evidence="2" type="ORF">M422DRAFT_71018</name>
</gene>
<evidence type="ECO:0000313" key="3">
    <source>
        <dbReference type="EMBL" id="KIJ43954.1"/>
    </source>
</evidence>
<dbReference type="EMBL" id="KN837119">
    <property type="protein sequence ID" value="KIJ43954.1"/>
    <property type="molecule type" value="Genomic_DNA"/>
</dbReference>
<dbReference type="Proteomes" id="UP000054279">
    <property type="component" value="Unassembled WGS sequence"/>
</dbReference>
<evidence type="ECO:0000256" key="1">
    <source>
        <dbReference type="SAM" id="MobiDB-lite"/>
    </source>
</evidence>
<name>A0A0C9VAI6_SPHS4</name>
<accession>A0A0C9VAI6</accession>
<feature type="compositionally biased region" description="Polar residues" evidence="1">
    <location>
        <begin position="52"/>
        <end position="89"/>
    </location>
</feature>
<sequence length="134" mass="14250">MSSQTIPSSFNPHAVHPFTAGAASAPRHQPSASIAIPSPHTTSPHRAPPRPATSSIPSQVAQSHASQAYPQMQPQSRSGRQYPSQQAQPVFTPFRPERSSSPDLKDVLSKKKNASAWPAQPTYTGGQSSGAMKK</sequence>
<proteinExistence type="predicted"/>
<evidence type="ECO:0000313" key="4">
    <source>
        <dbReference type="Proteomes" id="UP000054279"/>
    </source>
</evidence>
<evidence type="ECO:0000313" key="2">
    <source>
        <dbReference type="EMBL" id="KIJ30296.1"/>
    </source>
</evidence>
<feature type="compositionally biased region" description="Basic and acidic residues" evidence="1">
    <location>
        <begin position="95"/>
        <end position="109"/>
    </location>
</feature>
<dbReference type="AlphaFoldDB" id="A0A0C9VAI6"/>
<dbReference type="HOGENOM" id="CLU_154758_0_0_1"/>
<feature type="compositionally biased region" description="Polar residues" evidence="1">
    <location>
        <begin position="121"/>
        <end position="134"/>
    </location>
</feature>
<dbReference type="EMBL" id="KN837264">
    <property type="protein sequence ID" value="KIJ30296.1"/>
    <property type="molecule type" value="Genomic_DNA"/>
</dbReference>
<reference evidence="3 4" key="1">
    <citation type="submission" date="2014-06" db="EMBL/GenBank/DDBJ databases">
        <title>Evolutionary Origins and Diversification of the Mycorrhizal Mutualists.</title>
        <authorList>
            <consortium name="DOE Joint Genome Institute"/>
            <consortium name="Mycorrhizal Genomics Consortium"/>
            <person name="Kohler A."/>
            <person name="Kuo A."/>
            <person name="Nagy L.G."/>
            <person name="Floudas D."/>
            <person name="Copeland A."/>
            <person name="Barry K.W."/>
            <person name="Cichocki N."/>
            <person name="Veneault-Fourrey C."/>
            <person name="LaButti K."/>
            <person name="Lindquist E.A."/>
            <person name="Lipzen A."/>
            <person name="Lundell T."/>
            <person name="Morin E."/>
            <person name="Murat C."/>
            <person name="Riley R."/>
            <person name="Ohm R."/>
            <person name="Sun H."/>
            <person name="Tunlid A."/>
            <person name="Henrissat B."/>
            <person name="Grigoriev I.V."/>
            <person name="Hibbett D.S."/>
            <person name="Martin F."/>
        </authorList>
    </citation>
    <scope>NUCLEOTIDE SEQUENCE [LARGE SCALE GENOMIC DNA]</scope>
    <source>
        <strain evidence="3 4">SS14</strain>
    </source>
</reference>
<feature type="region of interest" description="Disordered" evidence="1">
    <location>
        <begin position="1"/>
        <end position="134"/>
    </location>
</feature>